<reference evidence="2 3" key="2">
    <citation type="submission" date="2015-05" db="EMBL/GenBank/DDBJ databases">
        <authorList>
            <person name="Morales-Cruz A."/>
            <person name="Amrine K.C."/>
            <person name="Cantu D."/>
        </authorList>
    </citation>
    <scope>NUCLEOTIDE SEQUENCE [LARGE SCALE GENOMIC DNA]</scope>
    <source>
        <strain evidence="2">UCRPC4</strain>
    </source>
</reference>
<feature type="region of interest" description="Disordered" evidence="1">
    <location>
        <begin position="269"/>
        <end position="303"/>
    </location>
</feature>
<dbReference type="OrthoDB" id="4156592at2759"/>
<keyword evidence="3" id="KW-1185">Reference proteome</keyword>
<dbReference type="AlphaFoldDB" id="A0A0G2E7K2"/>
<feature type="compositionally biased region" description="Basic and acidic residues" evidence="1">
    <location>
        <begin position="183"/>
        <end position="193"/>
    </location>
</feature>
<name>A0A0G2E7K2_PHACM</name>
<dbReference type="Proteomes" id="UP000053317">
    <property type="component" value="Unassembled WGS sequence"/>
</dbReference>
<organism evidence="2 3">
    <name type="scientific">Phaeomoniella chlamydospora</name>
    <name type="common">Phaeoacremonium chlamydosporum</name>
    <dbReference type="NCBI Taxonomy" id="158046"/>
    <lineage>
        <taxon>Eukaryota</taxon>
        <taxon>Fungi</taxon>
        <taxon>Dikarya</taxon>
        <taxon>Ascomycota</taxon>
        <taxon>Pezizomycotina</taxon>
        <taxon>Eurotiomycetes</taxon>
        <taxon>Chaetothyriomycetidae</taxon>
        <taxon>Phaeomoniellales</taxon>
        <taxon>Phaeomoniellaceae</taxon>
        <taxon>Phaeomoniella</taxon>
    </lineage>
</organism>
<dbReference type="InterPro" id="IPR039327">
    <property type="entry name" value="CON7-like"/>
</dbReference>
<dbReference type="PANTHER" id="PTHR36167:SF3">
    <property type="entry name" value="C2H2 FINGER DOMAIN TRANSCRIPTION FACTOR (EUROFUNG)-RELATED"/>
    <property type="match status" value="1"/>
</dbReference>
<sequence length="401" mass="44175">MPTATVVDLATRASDLSSKLHAIDESVKRSAADVESIANEIAILSAVLWRLHETMTFDPRRYTESFQQDLEEITSELKLVFEEIFDVVTELEKEDGLHDGVVKRLLKKGKVRYLQKHLEALKTTLAVMKTVLQHGCEYSPDGPRQDIFKAPPHTLREEHAILDSIFLNNENAIQELHKLDEEYQKARSTEDRHRRSSSGLSDIPEFPPLPDALSPIKASVGSKPPKTLGAKSFSRRGVRLGVHMSILDMGAHAAPDILKDKWVNTSRAHVRARRASSGSNSKSNLSGSLWHAQGPQGGQTTTRRTVAGEDLPTGQENDPAAAVSGQGKISHVAAQTLHKIIDQLDIASHSDKTVIDGKGHTSLSSMLVPSSLRHKRSKSAKQELMDAFPTEVRRSDRGPQA</sequence>
<comment type="caution">
    <text evidence="2">The sequence shown here is derived from an EMBL/GenBank/DDBJ whole genome shotgun (WGS) entry which is preliminary data.</text>
</comment>
<feature type="region of interest" description="Disordered" evidence="1">
    <location>
        <begin position="183"/>
        <end position="232"/>
    </location>
</feature>
<protein>
    <recommendedName>
        <fullName evidence="4">Fungal N-terminal domain-containing protein</fullName>
    </recommendedName>
</protein>
<reference evidence="2 3" key="1">
    <citation type="submission" date="2015-05" db="EMBL/GenBank/DDBJ databases">
        <title>Distinctive expansion of gene families associated with plant cell wall degradation and secondary metabolism in the genomes of grapevine trunk pathogens.</title>
        <authorList>
            <person name="Lawrence D.P."/>
            <person name="Travadon R."/>
            <person name="Rolshausen P.E."/>
            <person name="Baumgartner K."/>
        </authorList>
    </citation>
    <scope>NUCLEOTIDE SEQUENCE [LARGE SCALE GENOMIC DNA]</scope>
    <source>
        <strain evidence="2">UCRPC4</strain>
    </source>
</reference>
<feature type="compositionally biased region" description="Basic and acidic residues" evidence="1">
    <location>
        <begin position="391"/>
        <end position="401"/>
    </location>
</feature>
<feature type="region of interest" description="Disordered" evidence="1">
    <location>
        <begin position="369"/>
        <end position="401"/>
    </location>
</feature>
<proteinExistence type="predicted"/>
<dbReference type="EMBL" id="LCWF01000127">
    <property type="protein sequence ID" value="KKY18321.1"/>
    <property type="molecule type" value="Genomic_DNA"/>
</dbReference>
<dbReference type="PANTHER" id="PTHR36167">
    <property type="entry name" value="C2H2 FINGER DOMAIN TRANSCRIPTION FACTOR (EUROFUNG)-RELATED"/>
    <property type="match status" value="1"/>
</dbReference>
<evidence type="ECO:0000313" key="2">
    <source>
        <dbReference type="EMBL" id="KKY18321.1"/>
    </source>
</evidence>
<dbReference type="GO" id="GO:0006355">
    <property type="term" value="P:regulation of DNA-templated transcription"/>
    <property type="evidence" value="ECO:0007669"/>
    <property type="project" value="InterPro"/>
</dbReference>
<evidence type="ECO:0000313" key="3">
    <source>
        <dbReference type="Proteomes" id="UP000053317"/>
    </source>
</evidence>
<evidence type="ECO:0008006" key="4">
    <source>
        <dbReference type="Google" id="ProtNLM"/>
    </source>
</evidence>
<evidence type="ECO:0000256" key="1">
    <source>
        <dbReference type="SAM" id="MobiDB-lite"/>
    </source>
</evidence>
<accession>A0A0G2E7K2</accession>
<gene>
    <name evidence="2" type="ORF">UCRPC4_g05032</name>
</gene>
<feature type="compositionally biased region" description="Low complexity" evidence="1">
    <location>
        <begin position="275"/>
        <end position="289"/>
    </location>
</feature>